<dbReference type="PANTHER" id="PTHR21576">
    <property type="entry name" value="UNCHARACTERIZED NODULIN-LIKE PROTEIN"/>
    <property type="match status" value="1"/>
</dbReference>
<keyword evidence="2 6" id="KW-0812">Transmembrane</keyword>
<dbReference type="Proteomes" id="UP000001072">
    <property type="component" value="Unassembled WGS sequence"/>
</dbReference>
<name>F4RHV0_MELLP</name>
<dbReference type="VEuPathDB" id="FungiDB:MELLADRAFT_77446"/>
<dbReference type="eggNOG" id="ENOG502RWDV">
    <property type="taxonomic scope" value="Eukaryota"/>
</dbReference>
<feature type="transmembrane region" description="Helical" evidence="6">
    <location>
        <begin position="158"/>
        <end position="181"/>
    </location>
</feature>
<keyword evidence="8" id="KW-1185">Reference proteome</keyword>
<feature type="transmembrane region" description="Helical" evidence="6">
    <location>
        <begin position="276"/>
        <end position="294"/>
    </location>
</feature>
<dbReference type="EMBL" id="GL883102">
    <property type="protein sequence ID" value="EGG08069.1"/>
    <property type="molecule type" value="Genomic_DNA"/>
</dbReference>
<feature type="transmembrane region" description="Helical" evidence="6">
    <location>
        <begin position="81"/>
        <end position="99"/>
    </location>
</feature>
<keyword evidence="4 6" id="KW-0472">Membrane</keyword>
<evidence type="ECO:0000256" key="1">
    <source>
        <dbReference type="ARBA" id="ARBA00004141"/>
    </source>
</evidence>
<feature type="transmembrane region" description="Helical" evidence="6">
    <location>
        <begin position="119"/>
        <end position="146"/>
    </location>
</feature>
<feature type="transmembrane region" description="Helical" evidence="6">
    <location>
        <begin position="187"/>
        <end position="210"/>
    </location>
</feature>
<feature type="transmembrane region" description="Helical" evidence="6">
    <location>
        <begin position="363"/>
        <end position="380"/>
    </location>
</feature>
<reference evidence="8" key="1">
    <citation type="journal article" date="2011" name="Proc. Natl. Acad. Sci. U.S.A.">
        <title>Obligate biotrophy features unraveled by the genomic analysis of rust fungi.</title>
        <authorList>
            <person name="Duplessis S."/>
            <person name="Cuomo C.A."/>
            <person name="Lin Y.-C."/>
            <person name="Aerts A."/>
            <person name="Tisserant E."/>
            <person name="Veneault-Fourrey C."/>
            <person name="Joly D.L."/>
            <person name="Hacquard S."/>
            <person name="Amselem J."/>
            <person name="Cantarel B.L."/>
            <person name="Chiu R."/>
            <person name="Coutinho P.M."/>
            <person name="Feau N."/>
            <person name="Field M."/>
            <person name="Frey P."/>
            <person name="Gelhaye E."/>
            <person name="Goldberg J."/>
            <person name="Grabherr M.G."/>
            <person name="Kodira C.D."/>
            <person name="Kohler A."/>
            <person name="Kuees U."/>
            <person name="Lindquist E.A."/>
            <person name="Lucas S.M."/>
            <person name="Mago R."/>
            <person name="Mauceli E."/>
            <person name="Morin E."/>
            <person name="Murat C."/>
            <person name="Pangilinan J.L."/>
            <person name="Park R."/>
            <person name="Pearson M."/>
            <person name="Quesneville H."/>
            <person name="Rouhier N."/>
            <person name="Sakthikumar S."/>
            <person name="Salamov A.A."/>
            <person name="Schmutz J."/>
            <person name="Selles B."/>
            <person name="Shapiro H."/>
            <person name="Tanguay P."/>
            <person name="Tuskan G.A."/>
            <person name="Henrissat B."/>
            <person name="Van de Peer Y."/>
            <person name="Rouze P."/>
            <person name="Ellis J.G."/>
            <person name="Dodds P.N."/>
            <person name="Schein J.E."/>
            <person name="Zhong S."/>
            <person name="Hamelin R.C."/>
            <person name="Grigoriev I.V."/>
            <person name="Szabo L.J."/>
            <person name="Martin F."/>
        </authorList>
    </citation>
    <scope>NUCLEOTIDE SEQUENCE [LARGE SCALE GENOMIC DNA]</scope>
    <source>
        <strain evidence="8">98AG31 / pathotype 3-4-7</strain>
    </source>
</reference>
<feature type="compositionally biased region" description="Polar residues" evidence="5">
    <location>
        <begin position="516"/>
        <end position="529"/>
    </location>
</feature>
<accession>F4RHV0</accession>
<dbReference type="RefSeq" id="XP_007408834.1">
    <property type="nucleotide sequence ID" value="XM_007408772.1"/>
</dbReference>
<proteinExistence type="predicted"/>
<protein>
    <recommendedName>
        <fullName evidence="9">Nodulin-like domain-containing protein</fullName>
    </recommendedName>
</protein>
<dbReference type="AlphaFoldDB" id="F4RHV0"/>
<dbReference type="InterPro" id="IPR036259">
    <property type="entry name" value="MFS_trans_sf"/>
</dbReference>
<evidence type="ECO:0000313" key="7">
    <source>
        <dbReference type="EMBL" id="EGG08069.1"/>
    </source>
</evidence>
<dbReference type="SUPFAM" id="SSF103473">
    <property type="entry name" value="MFS general substrate transporter"/>
    <property type="match status" value="1"/>
</dbReference>
<evidence type="ECO:0000256" key="3">
    <source>
        <dbReference type="ARBA" id="ARBA00022989"/>
    </source>
</evidence>
<evidence type="ECO:0000256" key="5">
    <source>
        <dbReference type="SAM" id="MobiDB-lite"/>
    </source>
</evidence>
<dbReference type="InParanoid" id="F4RHV0"/>
<dbReference type="GeneID" id="18932947"/>
<feature type="compositionally biased region" description="Polar residues" evidence="5">
    <location>
        <begin position="231"/>
        <end position="246"/>
    </location>
</feature>
<dbReference type="KEGG" id="mlr:MELLADRAFT_77446"/>
<evidence type="ECO:0000256" key="4">
    <source>
        <dbReference type="ARBA" id="ARBA00023136"/>
    </source>
</evidence>
<evidence type="ECO:0000313" key="8">
    <source>
        <dbReference type="Proteomes" id="UP000001072"/>
    </source>
</evidence>
<feature type="transmembrane region" description="Helical" evidence="6">
    <location>
        <begin position="425"/>
        <end position="447"/>
    </location>
</feature>
<dbReference type="GO" id="GO:0022857">
    <property type="term" value="F:transmembrane transporter activity"/>
    <property type="evidence" value="ECO:0007669"/>
    <property type="project" value="InterPro"/>
</dbReference>
<dbReference type="PANTHER" id="PTHR21576:SF160">
    <property type="entry name" value="NODULIN-LIKE DOMAIN-CONTAINING PROTEIN"/>
    <property type="match status" value="1"/>
</dbReference>
<evidence type="ECO:0000256" key="2">
    <source>
        <dbReference type="ARBA" id="ARBA00022692"/>
    </source>
</evidence>
<feature type="transmembrane region" description="Helical" evidence="6">
    <location>
        <begin position="400"/>
        <end position="418"/>
    </location>
</feature>
<sequence length="529" mass="57511">MTTHSQEFNSTRIIILISSIIVSLSAGTNYAFSAYSPQLAERLKLSSTTLNAIGISGNIGMYFASPIVGGIIDRIGPRKPLLFASGLLFLGYGIVWEIFRSNPIPSSDQDQKLIKSNPITVAILAFGMLLTGIGSSTALSSAAGAAAKSFHSRIRATVIGFTLAGFGLSAFFWTRIGALFFSDDTSSFLLVLSLGTSSFILIGVCGLSSLDTLEQERRPKIESLADDEQESSAIATSSHQDLSPSQDQEHTTQETIQSIDEKVDVYGTKLMKTLDFWLLWIVMGCCCGTALMIINNIGTMIATLDFQEHPPTSTHPSDPNNSSIVSHIQSNQVSLLSVFNCLGRIFAGLISDTLEARYGLSKVWWLCWVSSLFLLSQYLGQQVVKNLSSISLLTGLTGFAYGNMYGSGPNLMIIWFGVDHFTTNFGFLNLAPVFAGQIINLSFGQIYDAHYRQNPLPNQLLCMEGQACYRDAFRITIVSCGIALFLAGVLVLRNRNGNGNRLHKRKLSGSDEETSTEQTWMLGSPTLTA</sequence>
<evidence type="ECO:0008006" key="9">
    <source>
        <dbReference type="Google" id="ProtNLM"/>
    </source>
</evidence>
<dbReference type="GO" id="GO:0000329">
    <property type="term" value="C:fungal-type vacuole membrane"/>
    <property type="evidence" value="ECO:0007669"/>
    <property type="project" value="TreeGrafter"/>
</dbReference>
<comment type="subcellular location">
    <subcellularLocation>
        <location evidence="1">Membrane</location>
        <topology evidence="1">Multi-pass membrane protein</topology>
    </subcellularLocation>
</comment>
<feature type="region of interest" description="Disordered" evidence="5">
    <location>
        <begin position="502"/>
        <end position="529"/>
    </location>
</feature>
<feature type="transmembrane region" description="Helical" evidence="6">
    <location>
        <begin position="12"/>
        <end position="32"/>
    </location>
</feature>
<dbReference type="HOGENOM" id="CLU_012596_1_0_1"/>
<keyword evidence="3 6" id="KW-1133">Transmembrane helix</keyword>
<organism evidence="8">
    <name type="scientific">Melampsora larici-populina (strain 98AG31 / pathotype 3-4-7)</name>
    <name type="common">Poplar leaf rust fungus</name>
    <dbReference type="NCBI Taxonomy" id="747676"/>
    <lineage>
        <taxon>Eukaryota</taxon>
        <taxon>Fungi</taxon>
        <taxon>Dikarya</taxon>
        <taxon>Basidiomycota</taxon>
        <taxon>Pucciniomycotina</taxon>
        <taxon>Pucciniomycetes</taxon>
        <taxon>Pucciniales</taxon>
        <taxon>Melampsoraceae</taxon>
        <taxon>Melampsora</taxon>
    </lineage>
</organism>
<dbReference type="Gene3D" id="1.20.1250.20">
    <property type="entry name" value="MFS general substrate transporter like domains"/>
    <property type="match status" value="2"/>
</dbReference>
<feature type="region of interest" description="Disordered" evidence="5">
    <location>
        <begin position="222"/>
        <end position="254"/>
    </location>
</feature>
<evidence type="ECO:0000256" key="6">
    <source>
        <dbReference type="SAM" id="Phobius"/>
    </source>
</evidence>
<dbReference type="OrthoDB" id="2505678at2759"/>
<feature type="transmembrane region" description="Helical" evidence="6">
    <location>
        <begin position="52"/>
        <end position="72"/>
    </location>
</feature>
<dbReference type="Pfam" id="PF07690">
    <property type="entry name" value="MFS_1"/>
    <property type="match status" value="1"/>
</dbReference>
<gene>
    <name evidence="7" type="ORF">MELLADRAFT_77446</name>
</gene>
<dbReference type="InterPro" id="IPR011701">
    <property type="entry name" value="MFS"/>
</dbReference>
<feature type="transmembrane region" description="Helical" evidence="6">
    <location>
        <begin position="473"/>
        <end position="492"/>
    </location>
</feature>
<feature type="transmembrane region" description="Helical" evidence="6">
    <location>
        <begin position="333"/>
        <end position="351"/>
    </location>
</feature>